<evidence type="ECO:0000313" key="4">
    <source>
        <dbReference type="EMBL" id="KHN74558.1"/>
    </source>
</evidence>
<dbReference type="InterPro" id="IPR004328">
    <property type="entry name" value="BRO1_dom"/>
</dbReference>
<comment type="caution">
    <text evidence="4">The sequence shown here is derived from an EMBL/GenBank/DDBJ whole genome shotgun (WGS) entry which is preliminary data.</text>
</comment>
<dbReference type="Gene3D" id="1.25.40.280">
    <property type="entry name" value="alix/aip1 like domains"/>
    <property type="match status" value="1"/>
</dbReference>
<dbReference type="Proteomes" id="UP000031036">
    <property type="component" value="Unassembled WGS sequence"/>
</dbReference>
<dbReference type="EMBL" id="JPKZ01002897">
    <property type="protein sequence ID" value="KHN74558.1"/>
    <property type="molecule type" value="Genomic_DNA"/>
</dbReference>
<reference evidence="4 5" key="1">
    <citation type="submission" date="2014-11" db="EMBL/GenBank/DDBJ databases">
        <title>Genetic blueprint of the zoonotic pathogen Toxocara canis.</title>
        <authorList>
            <person name="Zhu X.-Q."/>
            <person name="Korhonen P.K."/>
            <person name="Cai H."/>
            <person name="Young N.D."/>
            <person name="Nejsum P."/>
            <person name="von Samson-Himmelstjerna G."/>
            <person name="Boag P.R."/>
            <person name="Tan P."/>
            <person name="Li Q."/>
            <person name="Min J."/>
            <person name="Yang Y."/>
            <person name="Wang X."/>
            <person name="Fang X."/>
            <person name="Hall R.S."/>
            <person name="Hofmann A."/>
            <person name="Sternberg P.W."/>
            <person name="Jex A.R."/>
            <person name="Gasser R.B."/>
        </authorList>
    </citation>
    <scope>NUCLEOTIDE SEQUENCE [LARGE SCALE GENOMIC DNA]</scope>
    <source>
        <strain evidence="4">PN_DK_2014</strain>
    </source>
</reference>
<dbReference type="STRING" id="6265.A0A0B2UYI4"/>
<evidence type="ECO:0000256" key="1">
    <source>
        <dbReference type="ARBA" id="ARBA00008901"/>
    </source>
</evidence>
<evidence type="ECO:0000256" key="2">
    <source>
        <dbReference type="SAM" id="MobiDB-lite"/>
    </source>
</evidence>
<feature type="domain" description="BRO1" evidence="3">
    <location>
        <begin position="1"/>
        <end position="421"/>
    </location>
</feature>
<name>A0A0B2UYI4_TOXCA</name>
<gene>
    <name evidence="4" type="ORF">Tcan_08611</name>
</gene>
<accession>A0A0B2UYI4</accession>
<organism evidence="4 5">
    <name type="scientific">Toxocara canis</name>
    <name type="common">Canine roundworm</name>
    <dbReference type="NCBI Taxonomy" id="6265"/>
    <lineage>
        <taxon>Eukaryota</taxon>
        <taxon>Metazoa</taxon>
        <taxon>Ecdysozoa</taxon>
        <taxon>Nematoda</taxon>
        <taxon>Chromadorea</taxon>
        <taxon>Rhabditida</taxon>
        <taxon>Spirurina</taxon>
        <taxon>Ascaridomorpha</taxon>
        <taxon>Ascaridoidea</taxon>
        <taxon>Toxocaridae</taxon>
        <taxon>Toxocara</taxon>
    </lineage>
</organism>
<dbReference type="PANTHER" id="PTHR23032">
    <property type="entry name" value="BRO1 DOMAIN-CONTAINING PROTEIN BROX"/>
    <property type="match status" value="1"/>
</dbReference>
<dbReference type="OrthoDB" id="10266451at2759"/>
<dbReference type="AlphaFoldDB" id="A0A0B2UYI4"/>
<sequence length="421" mass="47342">MAHWFHRNPIKATDEVKFELKSVLTSPESSRICGQLRVRRKQLLEYFSNASNDLKTVDDDFNEYLALFAGFIVPIGPSGREYGAASKLAPLLRFRWANSMTGPTAVEISDSWFEALNMVLNMALWLTKHAAWIAAKNEVLESEAKRVHTCLRRAAGMFEFVQENIDKVSGASSVAGSDFDSAVLQAYIHQCTAEAQEVTVARAIEMKHSPQLISALAHETSQLFTKAGSSLEKLDASIFGKWRLYMQLKAQLYLAYAYAFLGESLLAEDRCGEAIRACKEGISCYQVASDFADKYSKSTGPGLHAHPEKHLFFRRVEPLLKRHLDKAERENSLIYHEKIAEECPSLEMKATYGLVKAEPFTLPPPHKEWNATVYESFNISKASMPDFSKIKKSSKQLTPVHEEKLYETDRDPTNDSGCVLL</sequence>
<keyword evidence="5" id="KW-1185">Reference proteome</keyword>
<dbReference type="PROSITE" id="PS51180">
    <property type="entry name" value="BRO1"/>
    <property type="match status" value="1"/>
</dbReference>
<proteinExistence type="inferred from homology"/>
<dbReference type="InterPro" id="IPR038898">
    <property type="entry name" value="BROX"/>
</dbReference>
<dbReference type="OMA" id="YNYCGEN"/>
<dbReference type="SMART" id="SM01041">
    <property type="entry name" value="BRO1"/>
    <property type="match status" value="1"/>
</dbReference>
<comment type="similarity">
    <text evidence="1">Belongs to the BROX family.</text>
</comment>
<dbReference type="InterPro" id="IPR038499">
    <property type="entry name" value="BRO1_sf"/>
</dbReference>
<dbReference type="Pfam" id="PF03097">
    <property type="entry name" value="BRO1"/>
    <property type="match status" value="1"/>
</dbReference>
<feature type="compositionally biased region" description="Basic and acidic residues" evidence="2">
    <location>
        <begin position="400"/>
        <end position="413"/>
    </location>
</feature>
<evidence type="ECO:0000259" key="3">
    <source>
        <dbReference type="PROSITE" id="PS51180"/>
    </source>
</evidence>
<protein>
    <submittedName>
        <fullName evidence="4">BRO1 domain-containing protein BROX-like protein</fullName>
    </submittedName>
</protein>
<evidence type="ECO:0000313" key="5">
    <source>
        <dbReference type="Proteomes" id="UP000031036"/>
    </source>
</evidence>
<feature type="region of interest" description="Disordered" evidence="2">
    <location>
        <begin position="398"/>
        <end position="421"/>
    </location>
</feature>
<dbReference type="PANTHER" id="PTHR23032:SF13">
    <property type="entry name" value="BRO1 DOMAIN-CONTAINING PROTEIN BROX"/>
    <property type="match status" value="1"/>
</dbReference>